<reference evidence="2 3" key="1">
    <citation type="submission" date="2019-02" db="EMBL/GenBank/DDBJ databases">
        <title>Deep-cultivation of Planctomycetes and their phenomic and genomic characterization uncovers novel biology.</title>
        <authorList>
            <person name="Wiegand S."/>
            <person name="Jogler M."/>
            <person name="Boedeker C."/>
            <person name="Pinto D."/>
            <person name="Vollmers J."/>
            <person name="Rivas-Marin E."/>
            <person name="Kohn T."/>
            <person name="Peeters S.H."/>
            <person name="Heuer A."/>
            <person name="Rast P."/>
            <person name="Oberbeckmann S."/>
            <person name="Bunk B."/>
            <person name="Jeske O."/>
            <person name="Meyerdierks A."/>
            <person name="Storesund J.E."/>
            <person name="Kallscheuer N."/>
            <person name="Luecker S."/>
            <person name="Lage O.M."/>
            <person name="Pohl T."/>
            <person name="Merkel B.J."/>
            <person name="Hornburger P."/>
            <person name="Mueller R.-W."/>
            <person name="Bruemmer F."/>
            <person name="Labrenz M."/>
            <person name="Spormann A.M."/>
            <person name="Op Den Camp H."/>
            <person name="Overmann J."/>
            <person name="Amann R."/>
            <person name="Jetten M.S.M."/>
            <person name="Mascher T."/>
            <person name="Medema M.H."/>
            <person name="Devos D.P."/>
            <person name="Kaster A.-K."/>
            <person name="Ovreas L."/>
            <person name="Rohde M."/>
            <person name="Galperin M.Y."/>
            <person name="Jogler C."/>
        </authorList>
    </citation>
    <scope>NUCLEOTIDE SEQUENCE [LARGE SCALE GENOMIC DNA]</scope>
    <source>
        <strain evidence="2 3">Pla111</strain>
    </source>
</reference>
<evidence type="ECO:0000313" key="2">
    <source>
        <dbReference type="EMBL" id="TWT43398.1"/>
    </source>
</evidence>
<evidence type="ECO:0000256" key="1">
    <source>
        <dbReference type="SAM" id="MobiDB-lite"/>
    </source>
</evidence>
<dbReference type="OrthoDB" id="292895at2"/>
<proteinExistence type="predicted"/>
<keyword evidence="3" id="KW-1185">Reference proteome</keyword>
<evidence type="ECO:0000313" key="3">
    <source>
        <dbReference type="Proteomes" id="UP000318995"/>
    </source>
</evidence>
<feature type="compositionally biased region" description="Basic and acidic residues" evidence="1">
    <location>
        <begin position="48"/>
        <end position="57"/>
    </location>
</feature>
<dbReference type="Proteomes" id="UP000318995">
    <property type="component" value="Unassembled WGS sequence"/>
</dbReference>
<sequence>MGIRVDCPKGHHFKVKSKYAGKKGLCPYCESVVRVPALDSEESERAFRSTVADEVRARQISTDPSSSSVLDDDLPSNASTSGSLLGSSVIRHTSKCSCGQSVPMWFARCPGCGKYLDHR</sequence>
<organism evidence="2 3">
    <name type="scientific">Botrimarina hoheduenensis</name>
    <dbReference type="NCBI Taxonomy" id="2528000"/>
    <lineage>
        <taxon>Bacteria</taxon>
        <taxon>Pseudomonadati</taxon>
        <taxon>Planctomycetota</taxon>
        <taxon>Planctomycetia</taxon>
        <taxon>Pirellulales</taxon>
        <taxon>Lacipirellulaceae</taxon>
        <taxon>Botrimarina</taxon>
    </lineage>
</organism>
<feature type="region of interest" description="Disordered" evidence="1">
    <location>
        <begin position="48"/>
        <end position="82"/>
    </location>
</feature>
<dbReference type="RefSeq" id="WP_146574472.1">
    <property type="nucleotide sequence ID" value="NZ_SJPH01000004.1"/>
</dbReference>
<dbReference type="AlphaFoldDB" id="A0A5C5VXM5"/>
<comment type="caution">
    <text evidence="2">The sequence shown here is derived from an EMBL/GenBank/DDBJ whole genome shotgun (WGS) entry which is preliminary data.</text>
</comment>
<protein>
    <submittedName>
        <fullName evidence="2">Uncharacterized protein</fullName>
    </submittedName>
</protein>
<gene>
    <name evidence="2" type="ORF">Pla111_23490</name>
</gene>
<name>A0A5C5VXM5_9BACT</name>
<dbReference type="EMBL" id="SJPH01000004">
    <property type="protein sequence ID" value="TWT43398.1"/>
    <property type="molecule type" value="Genomic_DNA"/>
</dbReference>
<accession>A0A5C5VXM5</accession>